<protein>
    <submittedName>
        <fullName evidence="1">Uncharacterized protein</fullName>
    </submittedName>
</protein>
<dbReference type="EMBL" id="CCXY01000376">
    <property type="protein sequence ID" value="CEG13637.1"/>
    <property type="molecule type" value="Genomic_DNA"/>
</dbReference>
<accession>A0A098ECB5</accession>
<dbReference type="AlphaFoldDB" id="A0A098ECB5"/>
<gene>
    <name evidence="1" type="ORF">MSIBF_A4370002</name>
</gene>
<evidence type="ECO:0000313" key="1">
    <source>
        <dbReference type="EMBL" id="CEG13637.1"/>
    </source>
</evidence>
<name>A0A098ECB5_9ZZZZ</name>
<reference evidence="1" key="1">
    <citation type="submission" date="2014-09" db="EMBL/GenBank/DDBJ databases">
        <authorList>
            <person name="Probst J Alexander"/>
        </authorList>
    </citation>
    <scope>NUCLEOTIDE SEQUENCE</scope>
</reference>
<proteinExistence type="predicted"/>
<sequence>MTDENTKVSENEEEYLEIMERLKESGEKINNNGNCFIT</sequence>
<organism evidence="1">
    <name type="scientific">groundwater metagenome</name>
    <dbReference type="NCBI Taxonomy" id="717931"/>
    <lineage>
        <taxon>unclassified sequences</taxon>
        <taxon>metagenomes</taxon>
        <taxon>ecological metagenomes</taxon>
    </lineage>
</organism>